<dbReference type="InterPro" id="IPR021778">
    <property type="entry name" value="Se/S_carrier-like"/>
</dbReference>
<feature type="domain" description="Putative Se/S carrier protein-like" evidence="1">
    <location>
        <begin position="8"/>
        <end position="68"/>
    </location>
</feature>
<dbReference type="EMBL" id="CACRTR010000023">
    <property type="protein sequence ID" value="VYU73492.1"/>
    <property type="molecule type" value="Genomic_DNA"/>
</dbReference>
<gene>
    <name evidence="2" type="ORF">ELLFYP34_01067</name>
</gene>
<protein>
    <recommendedName>
        <fullName evidence="1">Putative Se/S carrier protein-like domain-containing protein</fullName>
    </recommendedName>
</protein>
<evidence type="ECO:0000259" key="1">
    <source>
        <dbReference type="Pfam" id="PF11823"/>
    </source>
</evidence>
<proteinExistence type="predicted"/>
<accession>A0A6N3HAN0</accession>
<dbReference type="AlphaFoldDB" id="A0A6N3HAN0"/>
<sequence>MIMKRQDDYLLAFANTHAAMTAEGILKGLFEIRIIPTLREISAGCGISISIKASDIEAVLKQLKTAKFNESLMDIYAVCCRDGKICPQPVCSK</sequence>
<reference evidence="2" key="1">
    <citation type="submission" date="2019-11" db="EMBL/GenBank/DDBJ databases">
        <authorList>
            <person name="Feng L."/>
        </authorList>
    </citation>
    <scope>NUCLEOTIDE SEQUENCE</scope>
    <source>
        <strain evidence="2">ElimosumLFYP34</strain>
    </source>
</reference>
<evidence type="ECO:0000313" key="2">
    <source>
        <dbReference type="EMBL" id="VYU73492.1"/>
    </source>
</evidence>
<name>A0A6N3HAN0_EUBLI</name>
<organism evidence="2">
    <name type="scientific">Eubacterium limosum</name>
    <dbReference type="NCBI Taxonomy" id="1736"/>
    <lineage>
        <taxon>Bacteria</taxon>
        <taxon>Bacillati</taxon>
        <taxon>Bacillota</taxon>
        <taxon>Clostridia</taxon>
        <taxon>Eubacteriales</taxon>
        <taxon>Eubacteriaceae</taxon>
        <taxon>Eubacterium</taxon>
    </lineage>
</organism>
<dbReference type="Pfam" id="PF11823">
    <property type="entry name" value="Se_S_carrier"/>
    <property type="match status" value="1"/>
</dbReference>